<dbReference type="PANTHER" id="PTHR42973">
    <property type="entry name" value="BINDING OXIDOREDUCTASE, PUTATIVE (AFU_ORTHOLOGUE AFUA_1G17690)-RELATED"/>
    <property type="match status" value="1"/>
</dbReference>
<evidence type="ECO:0000313" key="8">
    <source>
        <dbReference type="Proteomes" id="UP000237104"/>
    </source>
</evidence>
<dbReference type="PROSITE" id="PS00862">
    <property type="entry name" value="OX2_COVAL_FAD"/>
    <property type="match status" value="1"/>
</dbReference>
<comment type="similarity">
    <text evidence="2">Belongs to the oxygen-dependent FAD-linked oxidoreductase family.</text>
</comment>
<protein>
    <recommendedName>
        <fullName evidence="6">FAD-binding PCMH-type domain-containing protein</fullName>
    </recommendedName>
</protein>
<dbReference type="GO" id="GO:0071949">
    <property type="term" value="F:FAD binding"/>
    <property type="evidence" value="ECO:0007669"/>
    <property type="project" value="InterPro"/>
</dbReference>
<evidence type="ECO:0000259" key="6">
    <source>
        <dbReference type="PROSITE" id="PS51387"/>
    </source>
</evidence>
<sequence length="463" mass="49055">MLGATGESPVRSGGSDSGTIDAARDRCGGMMIDGFAGTILLPDSDEFLMAATAYGKVGRPALAVRPTTAADVAAAIAYARAQGLVLSVRSGGHSPLNTNDGGMVLDLSRIRDVEVLEGNRVRLGSGATWGGVAQDLIEYDLAVSSGDTYTVGVGGLTLGGGIGWLVRQHGLAIDSLREVEVVLPSGAVVRASESSEPELFWALRGGGGNFGVATRFTFQAHPLRGVVFGTIHVRPTHLADTLRGWRDVMRASPEELNSTVYATPEFGPEMPAETKILVCYGGADQGEAMSAIRPLLALPGVTGNDVELTLFVEVFDEPSAPPGSIRIVDRNGFARDFDDELIERLTIANAALDSAVLMVRYVRGAMNRVPAAATAFAHRDVEVLVMSAAFLPLDAPADAERRILDDWSVVAERLTGTYGSFNLRAYPDVLGLAYPPATLDRLRAAKRRYDPENVLAHNLNIAP</sequence>
<evidence type="ECO:0000256" key="3">
    <source>
        <dbReference type="ARBA" id="ARBA00022630"/>
    </source>
</evidence>
<dbReference type="GO" id="GO:0016491">
    <property type="term" value="F:oxidoreductase activity"/>
    <property type="evidence" value="ECO:0007669"/>
    <property type="project" value="UniProtKB-KW"/>
</dbReference>
<proteinExistence type="inferred from homology"/>
<dbReference type="EMBL" id="PPXF01000026">
    <property type="protein sequence ID" value="POH68371.1"/>
    <property type="molecule type" value="Genomic_DNA"/>
</dbReference>
<dbReference type="Pfam" id="PF01565">
    <property type="entry name" value="FAD_binding_4"/>
    <property type="match status" value="1"/>
</dbReference>
<keyword evidence="4" id="KW-0274">FAD</keyword>
<evidence type="ECO:0000256" key="2">
    <source>
        <dbReference type="ARBA" id="ARBA00005466"/>
    </source>
</evidence>
<dbReference type="AlphaFoldDB" id="A0A2S3ZK42"/>
<gene>
    <name evidence="7" type="ORF">C3B59_06330</name>
</gene>
<dbReference type="InterPro" id="IPR050416">
    <property type="entry name" value="FAD-linked_Oxidoreductase"/>
</dbReference>
<dbReference type="InterPro" id="IPR036318">
    <property type="entry name" value="FAD-bd_PCMH-like_sf"/>
</dbReference>
<keyword evidence="5" id="KW-0560">Oxidoreductase</keyword>
<evidence type="ECO:0000313" key="7">
    <source>
        <dbReference type="EMBL" id="POH68371.1"/>
    </source>
</evidence>
<comment type="caution">
    <text evidence="7">The sequence shown here is derived from an EMBL/GenBank/DDBJ whole genome shotgun (WGS) entry which is preliminary data.</text>
</comment>
<dbReference type="InterPro" id="IPR006094">
    <property type="entry name" value="Oxid_FAD_bind_N"/>
</dbReference>
<feature type="domain" description="FAD-binding PCMH-type" evidence="6">
    <location>
        <begin position="56"/>
        <end position="223"/>
    </location>
</feature>
<accession>A0A2S3ZK42</accession>
<dbReference type="Proteomes" id="UP000237104">
    <property type="component" value="Unassembled WGS sequence"/>
</dbReference>
<reference evidence="7 8" key="1">
    <citation type="submission" date="2018-01" db="EMBL/GenBank/DDBJ databases">
        <title>Cryobacterium sp. nov., from glaciers in China.</title>
        <authorList>
            <person name="Liu Q."/>
            <person name="Xin Y.-H."/>
        </authorList>
    </citation>
    <scope>NUCLEOTIDE SEQUENCE [LARGE SCALE GENOMIC DNA]</scope>
    <source>
        <strain evidence="7 8">TMB1-8</strain>
    </source>
</reference>
<dbReference type="PROSITE" id="PS51387">
    <property type="entry name" value="FAD_PCMH"/>
    <property type="match status" value="1"/>
</dbReference>
<dbReference type="InterPro" id="IPR016166">
    <property type="entry name" value="FAD-bd_PCMH"/>
</dbReference>
<dbReference type="InterPro" id="IPR016164">
    <property type="entry name" value="FAD-linked_Oxase-like_C"/>
</dbReference>
<dbReference type="InterPro" id="IPR016167">
    <property type="entry name" value="FAD-bd_PCMH_sub1"/>
</dbReference>
<evidence type="ECO:0000256" key="1">
    <source>
        <dbReference type="ARBA" id="ARBA00001974"/>
    </source>
</evidence>
<dbReference type="OrthoDB" id="9775082at2"/>
<dbReference type="Gene3D" id="3.40.462.20">
    <property type="match status" value="1"/>
</dbReference>
<dbReference type="SUPFAM" id="SSF55103">
    <property type="entry name" value="FAD-linked oxidases, C-terminal domain"/>
    <property type="match status" value="1"/>
</dbReference>
<dbReference type="InterPro" id="IPR012951">
    <property type="entry name" value="BBE"/>
</dbReference>
<dbReference type="InterPro" id="IPR006093">
    <property type="entry name" value="Oxy_OxRdtase_FAD_BS"/>
</dbReference>
<dbReference type="Pfam" id="PF08031">
    <property type="entry name" value="BBE"/>
    <property type="match status" value="1"/>
</dbReference>
<organism evidence="7 8">
    <name type="scientific">Cryobacterium zongtaii</name>
    <dbReference type="NCBI Taxonomy" id="1259217"/>
    <lineage>
        <taxon>Bacteria</taxon>
        <taxon>Bacillati</taxon>
        <taxon>Actinomycetota</taxon>
        <taxon>Actinomycetes</taxon>
        <taxon>Micrococcales</taxon>
        <taxon>Microbacteriaceae</taxon>
        <taxon>Cryobacterium</taxon>
    </lineage>
</organism>
<dbReference type="SUPFAM" id="SSF56176">
    <property type="entry name" value="FAD-binding/transporter-associated domain-like"/>
    <property type="match status" value="1"/>
</dbReference>
<evidence type="ECO:0000256" key="4">
    <source>
        <dbReference type="ARBA" id="ARBA00022827"/>
    </source>
</evidence>
<comment type="cofactor">
    <cofactor evidence="1">
        <name>FAD</name>
        <dbReference type="ChEBI" id="CHEBI:57692"/>
    </cofactor>
</comment>
<dbReference type="Gene3D" id="3.30.465.10">
    <property type="match status" value="1"/>
</dbReference>
<keyword evidence="3" id="KW-0285">Flavoprotein</keyword>
<evidence type="ECO:0000256" key="5">
    <source>
        <dbReference type="ARBA" id="ARBA00023002"/>
    </source>
</evidence>
<name>A0A2S3ZK42_9MICO</name>
<dbReference type="Gene3D" id="3.30.43.10">
    <property type="entry name" value="Uridine Diphospho-n-acetylenolpyruvylglucosamine Reductase, domain 2"/>
    <property type="match status" value="1"/>
</dbReference>
<dbReference type="InterPro" id="IPR016169">
    <property type="entry name" value="FAD-bd_PCMH_sub2"/>
</dbReference>
<dbReference type="PANTHER" id="PTHR42973:SF39">
    <property type="entry name" value="FAD-BINDING PCMH-TYPE DOMAIN-CONTAINING PROTEIN"/>
    <property type="match status" value="1"/>
</dbReference>